<dbReference type="Proteomes" id="UP000308836">
    <property type="component" value="Unassembled WGS sequence"/>
</dbReference>
<organism evidence="1 2">
    <name type="scientific">Dubosiella muris</name>
    <dbReference type="NCBI Taxonomy" id="3038133"/>
    <lineage>
        <taxon>Bacteria</taxon>
        <taxon>Bacillati</taxon>
        <taxon>Bacillota</taxon>
        <taxon>Erysipelotrichia</taxon>
        <taxon>Erysipelotrichales</taxon>
        <taxon>Erysipelotrichaceae</taxon>
        <taxon>Dubosiella</taxon>
    </lineage>
</organism>
<evidence type="ECO:0000313" key="1">
    <source>
        <dbReference type="EMBL" id="TGY66595.1"/>
    </source>
</evidence>
<proteinExistence type="predicted"/>
<evidence type="ECO:0000313" key="2">
    <source>
        <dbReference type="Proteomes" id="UP000308836"/>
    </source>
</evidence>
<gene>
    <name evidence="1" type="ORF">E5336_03445</name>
</gene>
<accession>A0AC61R926</accession>
<comment type="caution">
    <text evidence="1">The sequence shown here is derived from an EMBL/GenBank/DDBJ whole genome shotgun (WGS) entry which is preliminary data.</text>
</comment>
<reference evidence="1" key="1">
    <citation type="submission" date="2019-04" db="EMBL/GenBank/DDBJ databases">
        <title>Microbes associate with the intestines of laboratory mice.</title>
        <authorList>
            <person name="Navarre W."/>
            <person name="Wong E."/>
            <person name="Huang K."/>
            <person name="Tropini C."/>
            <person name="Ng K."/>
            <person name="Yu B."/>
        </authorList>
    </citation>
    <scope>NUCLEOTIDE SEQUENCE</scope>
    <source>
        <strain evidence="1">NM09_H32</strain>
    </source>
</reference>
<keyword evidence="2" id="KW-1185">Reference proteome</keyword>
<protein>
    <submittedName>
        <fullName evidence="1">Calcium/sodium antiporter</fullName>
    </submittedName>
</protein>
<sequence>MAYIVLLIGMALLIKGADLFVDGSASIAYQFHIPTFIVGLTIVALGTSLPELSVSVTASLAGSNELALSNVIGSNIFNTLVVVGCSALMRPFLIDRQIVKRDLLWNILITFVLLLAVFNHRLNWINGVCFLVLLTVYIVSLVRDTKAHEPKENNEDDEAKIMPVPKSVALICVGVAGIILGGNLVVDNATWIAQTWGMSETLVGLTIVSVGTSLPELVTSMVAAKKGESGLSLGNAIGSNIMNITFILGVASLSSTIQVTALNLIDIVILCVIAVFLYFMTMRSEKMSRARGLLMLCAYIIYAIYIVWR</sequence>
<dbReference type="EMBL" id="SRYG01000005">
    <property type="protein sequence ID" value="TGY66595.1"/>
    <property type="molecule type" value="Genomic_DNA"/>
</dbReference>
<name>A0AC61R926_9FIRM</name>